<dbReference type="Pfam" id="PF01979">
    <property type="entry name" value="Amidohydro_1"/>
    <property type="match status" value="1"/>
</dbReference>
<dbReference type="SUPFAM" id="SSF51556">
    <property type="entry name" value="Metallo-dependent hydrolases"/>
    <property type="match status" value="1"/>
</dbReference>
<dbReference type="Proteomes" id="UP000006230">
    <property type="component" value="Unassembled WGS sequence"/>
</dbReference>
<keyword evidence="1" id="KW-0732">Signal</keyword>
<sequence>MRGFLISTSLFLTASVLTASVAGAQDDGDDTQILFENVRVFDGVGSELSEATNVLVTGNLIGAIGPDVTAAGDATLIAGEGRTLMPGLSDCHWHLLQIAVSNPDLYFSDPYKNIIKVALKTEHTLMQGITTVRDMGGNLFAIKDLIDEGSIVGPRVLPSGANISMTSGHGEVRLPNMLPRPEGRALIDLEIAGHTFIVDGVPAVLRRVRENLMRGASQIKAHAGGGVASQTDPLDGAQFSPEELSAAVEEAKRWNTYVAVHAYSAKAVKHALEAGVTSIEHGQMIDEEAAQMIAENEAWVCMQPFLDDEDRIPLDSEFSNYKYDLMLAGVDTAYTLAAEYDLKVGFGTDMQQNPAMIDRWGAQLVKLTNWYTPVEALQMATSVNQEFFRLSGPRHPYQEGPLGVVQEGAYADLLLVDGNPLEDIEIVADPGANFRIIMKDGVIYKNTLE</sequence>
<dbReference type="SUPFAM" id="SSF51338">
    <property type="entry name" value="Composite domain of metallo-dependent hydrolases"/>
    <property type="match status" value="2"/>
</dbReference>
<evidence type="ECO:0000256" key="1">
    <source>
        <dbReference type="SAM" id="SignalP"/>
    </source>
</evidence>
<keyword evidence="4" id="KW-1185">Reference proteome</keyword>
<feature type="domain" description="Amidohydrolase-related" evidence="2">
    <location>
        <begin position="83"/>
        <end position="431"/>
    </location>
</feature>
<name>Q0FKG4_SALBH</name>
<dbReference type="EMBL" id="AATQ01000040">
    <property type="protein sequence ID" value="EAU44690.1"/>
    <property type="molecule type" value="Genomic_DNA"/>
</dbReference>
<dbReference type="RefSeq" id="WP_007797852.1">
    <property type="nucleotide sequence ID" value="NZ_DS022276.1"/>
</dbReference>
<feature type="chain" id="PRO_5004171615" description="Amidohydrolase-related domain-containing protein" evidence="1">
    <location>
        <begin position="25"/>
        <end position="449"/>
    </location>
</feature>
<dbReference type="PANTHER" id="PTHR43135:SF3">
    <property type="entry name" value="ALPHA-D-RIBOSE 1-METHYLPHOSPHONATE 5-TRIPHOSPHATE DIPHOSPHATASE"/>
    <property type="match status" value="1"/>
</dbReference>
<dbReference type="CDD" id="cd01299">
    <property type="entry name" value="Met_dep_hydrolase_A"/>
    <property type="match status" value="1"/>
</dbReference>
<dbReference type="Gene3D" id="3.20.20.140">
    <property type="entry name" value="Metal-dependent hydrolases"/>
    <property type="match status" value="1"/>
</dbReference>
<dbReference type="PANTHER" id="PTHR43135">
    <property type="entry name" value="ALPHA-D-RIBOSE 1-METHYLPHOSPHONATE 5-TRIPHOSPHATE DIPHOSPHATASE"/>
    <property type="match status" value="1"/>
</dbReference>
<dbReference type="AlphaFoldDB" id="Q0FKG4"/>
<dbReference type="InterPro" id="IPR032466">
    <property type="entry name" value="Metal_Hydrolase"/>
</dbReference>
<protein>
    <recommendedName>
        <fullName evidence="2">Amidohydrolase-related domain-containing protein</fullName>
    </recommendedName>
</protein>
<gene>
    <name evidence="3" type="ORF">R2601_18588</name>
</gene>
<dbReference type="InterPro" id="IPR057744">
    <property type="entry name" value="OTAase-like"/>
</dbReference>
<accession>Q0FKG4</accession>
<dbReference type="GO" id="GO:0016810">
    <property type="term" value="F:hydrolase activity, acting on carbon-nitrogen (but not peptide) bonds"/>
    <property type="evidence" value="ECO:0007669"/>
    <property type="project" value="InterPro"/>
</dbReference>
<evidence type="ECO:0000259" key="2">
    <source>
        <dbReference type="Pfam" id="PF01979"/>
    </source>
</evidence>
<dbReference type="HOGENOM" id="CLU_023620_2_0_5"/>
<dbReference type="STRING" id="314265.R2601_18588"/>
<organism evidence="3 4">
    <name type="scientific">Salipiger bermudensis (strain DSM 26914 / JCM 13377 / KCTC 12554 / HTCC2601)</name>
    <name type="common">Pelagibaca bermudensis</name>
    <dbReference type="NCBI Taxonomy" id="314265"/>
    <lineage>
        <taxon>Bacteria</taxon>
        <taxon>Pseudomonadati</taxon>
        <taxon>Pseudomonadota</taxon>
        <taxon>Alphaproteobacteria</taxon>
        <taxon>Rhodobacterales</taxon>
        <taxon>Roseobacteraceae</taxon>
        <taxon>Salipiger</taxon>
    </lineage>
</organism>
<proteinExistence type="predicted"/>
<evidence type="ECO:0000313" key="4">
    <source>
        <dbReference type="Proteomes" id="UP000006230"/>
    </source>
</evidence>
<dbReference type="OrthoDB" id="9765769at2"/>
<comment type="caution">
    <text evidence="3">The sequence shown here is derived from an EMBL/GenBank/DDBJ whole genome shotgun (WGS) entry which is preliminary data.</text>
</comment>
<feature type="signal peptide" evidence="1">
    <location>
        <begin position="1"/>
        <end position="24"/>
    </location>
</feature>
<dbReference type="InterPro" id="IPR051781">
    <property type="entry name" value="Metallo-dep_Hydrolase"/>
</dbReference>
<dbReference type="eggNOG" id="COG1228">
    <property type="taxonomic scope" value="Bacteria"/>
</dbReference>
<evidence type="ECO:0000313" key="3">
    <source>
        <dbReference type="EMBL" id="EAU44690.1"/>
    </source>
</evidence>
<dbReference type="Gene3D" id="2.30.40.10">
    <property type="entry name" value="Urease, subunit C, domain 1"/>
    <property type="match status" value="1"/>
</dbReference>
<reference evidence="3 4" key="1">
    <citation type="journal article" date="2010" name="J. Bacteriol.">
        <title>Genome sequences of Pelagibaca bermudensis HTCC2601T and Maritimibacter alkaliphilus HTCC2654T, the type strains of two marine Roseobacter genera.</title>
        <authorList>
            <person name="Thrash J.C."/>
            <person name="Cho J.C."/>
            <person name="Ferriera S."/>
            <person name="Johnson J."/>
            <person name="Vergin K.L."/>
            <person name="Giovannoni S.J."/>
        </authorList>
    </citation>
    <scope>NUCLEOTIDE SEQUENCE [LARGE SCALE GENOMIC DNA]</scope>
    <source>
        <strain evidence="4">DSM 26914 / JCM 13377 / KCTC 12554 / HTCC2601</strain>
    </source>
</reference>
<dbReference type="InterPro" id="IPR006680">
    <property type="entry name" value="Amidohydro-rel"/>
</dbReference>
<dbReference type="InterPro" id="IPR011059">
    <property type="entry name" value="Metal-dep_hydrolase_composite"/>
</dbReference>